<keyword evidence="2" id="KW-1185">Reference proteome</keyword>
<accession>A0A5S9RAQ9</accession>
<protein>
    <submittedName>
        <fullName evidence="1">Uncharacterized protein</fullName>
    </submittedName>
</protein>
<name>A0A5S9RAQ9_MYCVN</name>
<evidence type="ECO:0000313" key="2">
    <source>
        <dbReference type="Proteomes" id="UP000430146"/>
    </source>
</evidence>
<proteinExistence type="predicted"/>
<dbReference type="Proteomes" id="UP000430146">
    <property type="component" value="Unassembled WGS sequence"/>
</dbReference>
<dbReference type="AlphaFoldDB" id="A0A5S9RAQ9"/>
<reference evidence="1 2" key="1">
    <citation type="submission" date="2019-11" db="EMBL/GenBank/DDBJ databases">
        <authorList>
            <person name="Holert J."/>
        </authorList>
    </citation>
    <scope>NUCLEOTIDE SEQUENCE [LARGE SCALE GENOMIC DNA]</scope>
    <source>
        <strain evidence="1">BC8_1</strain>
    </source>
</reference>
<sequence length="144" mass="16077">MAQMSVTGTILLALAGSAIPSSLIAGFFMFKVNRATATKVIVEAEEISRRTALAEAKAALEFSTDRFRNLEGDFLKVKKDCSSCQEELRKLKRRDERRDRIEDALIEAWVEAIPLLPADAEQTRKLREAAAAARREKHELDGDT</sequence>
<dbReference type="EMBL" id="CACSIP010000055">
    <property type="protein sequence ID" value="CAA0134549.1"/>
    <property type="molecule type" value="Genomic_DNA"/>
</dbReference>
<gene>
    <name evidence="1" type="ORF">AELLOGFF_06379</name>
</gene>
<organism evidence="1 2">
    <name type="scientific">Mycolicibacterium vanbaalenii</name>
    <name type="common">Mycobacterium vanbaalenii</name>
    <dbReference type="NCBI Taxonomy" id="110539"/>
    <lineage>
        <taxon>Bacteria</taxon>
        <taxon>Bacillati</taxon>
        <taxon>Actinomycetota</taxon>
        <taxon>Actinomycetes</taxon>
        <taxon>Mycobacteriales</taxon>
        <taxon>Mycobacteriaceae</taxon>
        <taxon>Mycolicibacterium</taxon>
    </lineage>
</organism>
<evidence type="ECO:0000313" key="1">
    <source>
        <dbReference type="EMBL" id="CAA0134549.1"/>
    </source>
</evidence>